<evidence type="ECO:0000313" key="1">
    <source>
        <dbReference type="EMBL" id="PIR43309.1"/>
    </source>
</evidence>
<proteinExistence type="predicted"/>
<comment type="caution">
    <text evidence="1">The sequence shown here is derived from an EMBL/GenBank/DDBJ whole genome shotgun (WGS) entry which is preliminary data.</text>
</comment>
<evidence type="ECO:0000313" key="2">
    <source>
        <dbReference type="Proteomes" id="UP000230214"/>
    </source>
</evidence>
<dbReference type="EMBL" id="PCXU01000029">
    <property type="protein sequence ID" value="PIR43309.1"/>
    <property type="molecule type" value="Genomic_DNA"/>
</dbReference>
<organism evidence="1 2">
    <name type="scientific">candidate division WWE3 bacterium CG10_big_fil_rev_8_21_14_0_10_32_10</name>
    <dbReference type="NCBI Taxonomy" id="1975090"/>
    <lineage>
        <taxon>Bacteria</taxon>
        <taxon>Katanobacteria</taxon>
    </lineage>
</organism>
<protein>
    <submittedName>
        <fullName evidence="1">Uncharacterized protein</fullName>
    </submittedName>
</protein>
<dbReference type="AlphaFoldDB" id="A0A2H0R9V5"/>
<sequence>MILINSKFYPLKEAETGECPFCHKDLKFEENPFEQTIEKHAICCGFVYNLMVTEEKNKVKLHIKPTKI</sequence>
<accession>A0A2H0R9V5</accession>
<reference evidence="1 2" key="1">
    <citation type="submission" date="2017-09" db="EMBL/GenBank/DDBJ databases">
        <title>Depth-based differentiation of microbial function through sediment-hosted aquifers and enrichment of novel symbionts in the deep terrestrial subsurface.</title>
        <authorList>
            <person name="Probst A.J."/>
            <person name="Ladd B."/>
            <person name="Jarett J.K."/>
            <person name="Geller-Mcgrath D.E."/>
            <person name="Sieber C.M."/>
            <person name="Emerson J.B."/>
            <person name="Anantharaman K."/>
            <person name="Thomas B.C."/>
            <person name="Malmstrom R."/>
            <person name="Stieglmeier M."/>
            <person name="Klingl A."/>
            <person name="Woyke T."/>
            <person name="Ryan C.M."/>
            <person name="Banfield J.F."/>
        </authorList>
    </citation>
    <scope>NUCLEOTIDE SEQUENCE [LARGE SCALE GENOMIC DNA]</scope>
    <source>
        <strain evidence="1">CG10_big_fil_rev_8_21_14_0_10_32_10</strain>
    </source>
</reference>
<name>A0A2H0R9V5_UNCKA</name>
<gene>
    <name evidence="1" type="ORF">COV24_03560</name>
</gene>
<dbReference type="Proteomes" id="UP000230214">
    <property type="component" value="Unassembled WGS sequence"/>
</dbReference>